<protein>
    <submittedName>
        <fullName evidence="1">Uncharacterized protein</fullName>
    </submittedName>
</protein>
<evidence type="ECO:0000313" key="1">
    <source>
        <dbReference type="EMBL" id="KAK3081390.1"/>
    </source>
</evidence>
<proteinExistence type="predicted"/>
<keyword evidence="2" id="KW-1185">Reference proteome</keyword>
<dbReference type="EMBL" id="JAWDJW010000178">
    <property type="protein sequence ID" value="KAK3081390.1"/>
    <property type="molecule type" value="Genomic_DNA"/>
</dbReference>
<dbReference type="Proteomes" id="UP001186974">
    <property type="component" value="Unassembled WGS sequence"/>
</dbReference>
<gene>
    <name evidence="1" type="ORF">LTS18_007159</name>
</gene>
<organism evidence="1 2">
    <name type="scientific">Coniosporium uncinatum</name>
    <dbReference type="NCBI Taxonomy" id="93489"/>
    <lineage>
        <taxon>Eukaryota</taxon>
        <taxon>Fungi</taxon>
        <taxon>Dikarya</taxon>
        <taxon>Ascomycota</taxon>
        <taxon>Pezizomycotina</taxon>
        <taxon>Dothideomycetes</taxon>
        <taxon>Dothideomycetes incertae sedis</taxon>
        <taxon>Coniosporium</taxon>
    </lineage>
</organism>
<name>A0ACC3DX34_9PEZI</name>
<reference evidence="1" key="1">
    <citation type="submission" date="2024-09" db="EMBL/GenBank/DDBJ databases">
        <title>Black Yeasts Isolated from many extreme environments.</title>
        <authorList>
            <person name="Coleine C."/>
            <person name="Stajich J.E."/>
            <person name="Selbmann L."/>
        </authorList>
    </citation>
    <scope>NUCLEOTIDE SEQUENCE</scope>
    <source>
        <strain evidence="1">CCFEE 5737</strain>
    </source>
</reference>
<comment type="caution">
    <text evidence="1">The sequence shown here is derived from an EMBL/GenBank/DDBJ whole genome shotgun (WGS) entry which is preliminary data.</text>
</comment>
<accession>A0ACC3DX34</accession>
<evidence type="ECO:0000313" key="2">
    <source>
        <dbReference type="Proteomes" id="UP001186974"/>
    </source>
</evidence>
<sequence>MCQNSKGDNICGLRMVTDRDSNEQHGSNITSHVTHDDSEQSPVTWVECSVRTCRAQCVVYNPSQLNIKPKCYYCRQQSELDAPTLECTNCLNRIIWPTALRPDGIETSFNCYACNSGRSTIIKEGITANTLRTENGIAWLLRNNNQAIKEPFSGRSLYHTISTTGTEDFLANGSLFPNAEEVSFHFNGKLIRNTPALIASLQSWISRRRTETATCSLCFSSFRKADVRPACGRSGCVERICADCLRSWYGLNGPGRIVNTAALSCPFCRRAQTAKTLARYGMGIHTVGGLRCALLARRRN</sequence>